<evidence type="ECO:0000313" key="6">
    <source>
        <dbReference type="Proteomes" id="UP001595818"/>
    </source>
</evidence>
<evidence type="ECO:0000313" key="5">
    <source>
        <dbReference type="EMBL" id="MFC4874714.1"/>
    </source>
</evidence>
<proteinExistence type="predicted"/>
<reference evidence="6" key="1">
    <citation type="journal article" date="2019" name="Int. J. Syst. Evol. Microbiol.">
        <title>The Global Catalogue of Microorganisms (GCM) 10K type strain sequencing project: providing services to taxonomists for standard genome sequencing and annotation.</title>
        <authorList>
            <consortium name="The Broad Institute Genomics Platform"/>
            <consortium name="The Broad Institute Genome Sequencing Center for Infectious Disease"/>
            <person name="Wu L."/>
            <person name="Ma J."/>
        </authorList>
    </citation>
    <scope>NUCLEOTIDE SEQUENCE [LARGE SCALE GENOMIC DNA]</scope>
    <source>
        <strain evidence="6">CGMCC 4.7466</strain>
    </source>
</reference>
<name>A0ABV9T7Y4_9BACT</name>
<dbReference type="InterPro" id="IPR020449">
    <property type="entry name" value="Tscrpt_reg_AraC-type_HTH"/>
</dbReference>
<dbReference type="EMBL" id="JBHSJJ010000021">
    <property type="protein sequence ID" value="MFC4874714.1"/>
    <property type="molecule type" value="Genomic_DNA"/>
</dbReference>
<dbReference type="PRINTS" id="PR00032">
    <property type="entry name" value="HTHARAC"/>
</dbReference>
<keyword evidence="1" id="KW-0805">Transcription regulation</keyword>
<evidence type="ECO:0000256" key="2">
    <source>
        <dbReference type="ARBA" id="ARBA00023125"/>
    </source>
</evidence>
<dbReference type="RefSeq" id="WP_377068882.1">
    <property type="nucleotide sequence ID" value="NZ_JBHSJJ010000021.1"/>
</dbReference>
<organism evidence="5 6">
    <name type="scientific">Negadavirga shengliensis</name>
    <dbReference type="NCBI Taxonomy" id="1389218"/>
    <lineage>
        <taxon>Bacteria</taxon>
        <taxon>Pseudomonadati</taxon>
        <taxon>Bacteroidota</taxon>
        <taxon>Cytophagia</taxon>
        <taxon>Cytophagales</taxon>
        <taxon>Cyclobacteriaceae</taxon>
        <taxon>Negadavirga</taxon>
    </lineage>
</organism>
<dbReference type="PROSITE" id="PS01124">
    <property type="entry name" value="HTH_ARAC_FAMILY_2"/>
    <property type="match status" value="1"/>
</dbReference>
<dbReference type="Proteomes" id="UP001595818">
    <property type="component" value="Unassembled WGS sequence"/>
</dbReference>
<keyword evidence="6" id="KW-1185">Reference proteome</keyword>
<feature type="domain" description="HTH araC/xylS-type" evidence="4">
    <location>
        <begin position="7"/>
        <end position="49"/>
    </location>
</feature>
<accession>A0ABV9T7Y4</accession>
<evidence type="ECO:0000256" key="1">
    <source>
        <dbReference type="ARBA" id="ARBA00023015"/>
    </source>
</evidence>
<dbReference type="Gene3D" id="1.10.10.60">
    <property type="entry name" value="Homeodomain-like"/>
    <property type="match status" value="1"/>
</dbReference>
<sequence>MDPDEVAKTRLIETDDKLVDIAGDLGYRHATHFSAAFKKYHGKLPKDFR</sequence>
<dbReference type="Pfam" id="PF12833">
    <property type="entry name" value="HTH_18"/>
    <property type="match status" value="1"/>
</dbReference>
<evidence type="ECO:0000256" key="3">
    <source>
        <dbReference type="ARBA" id="ARBA00023163"/>
    </source>
</evidence>
<keyword evidence="2" id="KW-0238">DNA-binding</keyword>
<gene>
    <name evidence="5" type="ORF">ACFPFU_23625</name>
</gene>
<protein>
    <submittedName>
        <fullName evidence="5">Helix-turn-helix domain-containing protein</fullName>
    </submittedName>
</protein>
<dbReference type="SUPFAM" id="SSF46689">
    <property type="entry name" value="Homeodomain-like"/>
    <property type="match status" value="1"/>
</dbReference>
<comment type="caution">
    <text evidence="5">The sequence shown here is derived from an EMBL/GenBank/DDBJ whole genome shotgun (WGS) entry which is preliminary data.</text>
</comment>
<keyword evidence="3" id="KW-0804">Transcription</keyword>
<dbReference type="InterPro" id="IPR018060">
    <property type="entry name" value="HTH_AraC"/>
</dbReference>
<dbReference type="InterPro" id="IPR009057">
    <property type="entry name" value="Homeodomain-like_sf"/>
</dbReference>
<evidence type="ECO:0000259" key="4">
    <source>
        <dbReference type="PROSITE" id="PS01124"/>
    </source>
</evidence>